<keyword evidence="2" id="KW-1185">Reference proteome</keyword>
<dbReference type="RefSeq" id="WP_130990378.1">
    <property type="nucleotide sequence ID" value="NZ_SISK01000003.1"/>
</dbReference>
<evidence type="ECO:0000313" key="2">
    <source>
        <dbReference type="Proteomes" id="UP000293520"/>
    </source>
</evidence>
<comment type="caution">
    <text evidence="1">The sequence shown here is derived from an EMBL/GenBank/DDBJ whole genome shotgun (WGS) entry which is preliminary data.</text>
</comment>
<gene>
    <name evidence="1" type="ORF">EYE42_05835</name>
</gene>
<name>A0A4Q9G7P7_9RHOB</name>
<organism evidence="1 2">
    <name type="scientific">Paracoccus subflavus</name>
    <dbReference type="NCBI Taxonomy" id="2528244"/>
    <lineage>
        <taxon>Bacteria</taxon>
        <taxon>Pseudomonadati</taxon>
        <taxon>Pseudomonadota</taxon>
        <taxon>Alphaproteobacteria</taxon>
        <taxon>Rhodobacterales</taxon>
        <taxon>Paracoccaceae</taxon>
        <taxon>Paracoccus</taxon>
    </lineage>
</organism>
<reference evidence="1 2" key="1">
    <citation type="submission" date="2019-02" db="EMBL/GenBank/DDBJ databases">
        <title>Paracoccus subflavus sp. nov., isolated from marine sediment of the Pacific Ocean.</title>
        <authorList>
            <person name="Zhang G."/>
        </authorList>
    </citation>
    <scope>NUCLEOTIDE SEQUENCE [LARGE SCALE GENOMIC DNA]</scope>
    <source>
        <strain evidence="1 2">GY0581</strain>
    </source>
</reference>
<dbReference type="Proteomes" id="UP000293520">
    <property type="component" value="Unassembled WGS sequence"/>
</dbReference>
<evidence type="ECO:0000313" key="1">
    <source>
        <dbReference type="EMBL" id="TBN41920.1"/>
    </source>
</evidence>
<protein>
    <submittedName>
        <fullName evidence="1">Uncharacterized protein</fullName>
    </submittedName>
</protein>
<accession>A0A4Q9G7P7</accession>
<proteinExistence type="predicted"/>
<sequence length="104" mass="11729">MKLMKMTQDRRSLEYMKLEVDLEAIQNSLIVISRELGDASEAVVRQRDLKPGLLKFLIEEGNQSPNLLRGLQLPDPEVDKVFGKDDIIRRLGLETADPLGPNGK</sequence>
<dbReference type="AlphaFoldDB" id="A0A4Q9G7P7"/>
<dbReference type="EMBL" id="SISK01000003">
    <property type="protein sequence ID" value="TBN41920.1"/>
    <property type="molecule type" value="Genomic_DNA"/>
</dbReference>